<dbReference type="EMBL" id="CYZX01000010">
    <property type="protein sequence ID" value="CUO50598.1"/>
    <property type="molecule type" value="Genomic_DNA"/>
</dbReference>
<dbReference type="InterPro" id="IPR000182">
    <property type="entry name" value="GNAT_dom"/>
</dbReference>
<dbReference type="PANTHER" id="PTHR43420:SF44">
    <property type="entry name" value="ACETYLTRANSFERASE YPEA"/>
    <property type="match status" value="1"/>
</dbReference>
<comment type="subcellular location">
    <subcellularLocation>
        <location evidence="5">Cytoplasm</location>
    </subcellularLocation>
</comment>
<accession>A0A174FNZ8</accession>
<dbReference type="GO" id="GO:0005737">
    <property type="term" value="C:cytoplasm"/>
    <property type="evidence" value="ECO:0007669"/>
    <property type="project" value="UniProtKB-SubCell"/>
</dbReference>
<dbReference type="InterPro" id="IPR050680">
    <property type="entry name" value="YpeA/RimI_acetyltransf"/>
</dbReference>
<evidence type="ECO:0000313" key="8">
    <source>
        <dbReference type="Proteomes" id="UP000095594"/>
    </source>
</evidence>
<dbReference type="PANTHER" id="PTHR43420">
    <property type="entry name" value="ACETYLTRANSFERASE"/>
    <property type="match status" value="1"/>
</dbReference>
<dbReference type="SUPFAM" id="SSF55729">
    <property type="entry name" value="Acyl-CoA N-acyltransferases (Nat)"/>
    <property type="match status" value="1"/>
</dbReference>
<feature type="domain" description="N-acetyltransferase" evidence="6">
    <location>
        <begin position="3"/>
        <end position="149"/>
    </location>
</feature>
<evidence type="ECO:0000256" key="3">
    <source>
        <dbReference type="ARBA" id="ARBA00022679"/>
    </source>
</evidence>
<proteinExistence type="inferred from homology"/>
<gene>
    <name evidence="7" type="ORF">ERS852471_01684</name>
</gene>
<keyword evidence="4" id="KW-0012">Acyltransferase</keyword>
<dbReference type="Gene3D" id="3.40.630.30">
    <property type="match status" value="1"/>
</dbReference>
<dbReference type="OrthoDB" id="9794566at2"/>
<dbReference type="AlphaFoldDB" id="A0A174FNZ8"/>
<protein>
    <recommendedName>
        <fullName evidence="5">[Ribosomal protein bS18]-alanine N-acetyltransferase</fullName>
        <ecNumber evidence="5">2.3.1.266</ecNumber>
    </recommendedName>
</protein>
<keyword evidence="3 7" id="KW-0808">Transferase</keyword>
<dbReference type="Pfam" id="PF00583">
    <property type="entry name" value="Acetyltransf_1"/>
    <property type="match status" value="1"/>
</dbReference>
<dbReference type="EC" id="2.3.1.266" evidence="5"/>
<reference evidence="7 8" key="1">
    <citation type="submission" date="2015-09" db="EMBL/GenBank/DDBJ databases">
        <authorList>
            <consortium name="Pathogen Informatics"/>
        </authorList>
    </citation>
    <scope>NUCLEOTIDE SEQUENCE [LARGE SCALE GENOMIC DNA]</scope>
    <source>
        <strain evidence="7 8">2789STDY5834856</strain>
    </source>
</reference>
<dbReference type="InterPro" id="IPR016181">
    <property type="entry name" value="Acyl_CoA_acyltransferase"/>
</dbReference>
<comment type="catalytic activity">
    <reaction evidence="5">
        <text>N-terminal L-alanyl-[ribosomal protein bS18] + acetyl-CoA = N-terminal N(alpha)-acetyl-L-alanyl-[ribosomal protein bS18] + CoA + H(+)</text>
        <dbReference type="Rhea" id="RHEA:43756"/>
        <dbReference type="Rhea" id="RHEA-COMP:10676"/>
        <dbReference type="Rhea" id="RHEA-COMP:10677"/>
        <dbReference type="ChEBI" id="CHEBI:15378"/>
        <dbReference type="ChEBI" id="CHEBI:57287"/>
        <dbReference type="ChEBI" id="CHEBI:57288"/>
        <dbReference type="ChEBI" id="CHEBI:64718"/>
        <dbReference type="ChEBI" id="CHEBI:83683"/>
        <dbReference type="EC" id="2.3.1.266"/>
    </reaction>
</comment>
<name>A0A174FNZ8_9CLOT</name>
<dbReference type="CDD" id="cd04301">
    <property type="entry name" value="NAT_SF"/>
    <property type="match status" value="1"/>
</dbReference>
<evidence type="ECO:0000256" key="5">
    <source>
        <dbReference type="RuleBase" id="RU363094"/>
    </source>
</evidence>
<evidence type="ECO:0000259" key="6">
    <source>
        <dbReference type="PROSITE" id="PS51186"/>
    </source>
</evidence>
<comment type="similarity">
    <text evidence="1 5">Belongs to the acetyltransferase family. RimI subfamily.</text>
</comment>
<dbReference type="PROSITE" id="PS51186">
    <property type="entry name" value="GNAT"/>
    <property type="match status" value="1"/>
</dbReference>
<dbReference type="InterPro" id="IPR006464">
    <property type="entry name" value="AcTrfase_RimI/Ard1"/>
</dbReference>
<dbReference type="RefSeq" id="WP_055265583.1">
    <property type="nucleotide sequence ID" value="NZ_CABIXQ010000010.1"/>
</dbReference>
<evidence type="ECO:0000256" key="2">
    <source>
        <dbReference type="ARBA" id="ARBA00022490"/>
    </source>
</evidence>
<organism evidence="7 8">
    <name type="scientific">Clostridium disporicum</name>
    <dbReference type="NCBI Taxonomy" id="84024"/>
    <lineage>
        <taxon>Bacteria</taxon>
        <taxon>Bacillati</taxon>
        <taxon>Bacillota</taxon>
        <taxon>Clostridia</taxon>
        <taxon>Eubacteriales</taxon>
        <taxon>Clostridiaceae</taxon>
        <taxon>Clostridium</taxon>
    </lineage>
</organism>
<evidence type="ECO:0000256" key="1">
    <source>
        <dbReference type="ARBA" id="ARBA00005395"/>
    </source>
</evidence>
<evidence type="ECO:0000256" key="4">
    <source>
        <dbReference type="ARBA" id="ARBA00023315"/>
    </source>
</evidence>
<evidence type="ECO:0000313" key="7">
    <source>
        <dbReference type="EMBL" id="CUO50598.1"/>
    </source>
</evidence>
<dbReference type="NCBIfam" id="TIGR01575">
    <property type="entry name" value="rimI"/>
    <property type="match status" value="1"/>
</dbReference>
<comment type="function">
    <text evidence="5">Acetylates the N-terminal alanine of ribosomal protein bS18.</text>
</comment>
<sequence>MKIDYKLMDSSHINGVFELSKICFNVPWSLDSITYEIENPLAKYVIAEDLSTKEVIGYAGVWIVAGEGDITNIAVNPSYRKKGIASNLLIKLLEVCKEHNCTDITLEVRTSNIAAQNLYKKFNFKEEGIRKKYYSDNGEDAIIMWKRDN</sequence>
<keyword evidence="2 5" id="KW-0963">Cytoplasm</keyword>
<dbReference type="GO" id="GO:0008999">
    <property type="term" value="F:protein-N-terminal-alanine acetyltransferase activity"/>
    <property type="evidence" value="ECO:0007669"/>
    <property type="project" value="UniProtKB-EC"/>
</dbReference>
<dbReference type="Proteomes" id="UP000095594">
    <property type="component" value="Unassembled WGS sequence"/>
</dbReference>